<dbReference type="InterPro" id="IPR007669">
    <property type="entry name" value="Chst-1-like"/>
</dbReference>
<proteinExistence type="predicted"/>
<evidence type="ECO:0000313" key="1">
    <source>
        <dbReference type="EMBL" id="EYB90095.1"/>
    </source>
</evidence>
<gene>
    <name evidence="1" type="primary">Acey_s0223.g2653</name>
    <name evidence="1" type="ORF">Y032_0223g2653</name>
</gene>
<dbReference type="GO" id="GO:1902884">
    <property type="term" value="P:positive regulation of response to oxidative stress"/>
    <property type="evidence" value="ECO:0007669"/>
    <property type="project" value="InterPro"/>
</dbReference>
<dbReference type="EMBL" id="JARK01001559">
    <property type="protein sequence ID" value="EYB90095.1"/>
    <property type="molecule type" value="Genomic_DNA"/>
</dbReference>
<keyword evidence="2" id="KW-1185">Reference proteome</keyword>
<dbReference type="PANTHER" id="PTHR22900">
    <property type="entry name" value="PROTEIN CBG14245-RELATED"/>
    <property type="match status" value="1"/>
</dbReference>
<dbReference type="GO" id="GO:0047756">
    <property type="term" value="F:chondroitin 4-sulfotransferase activity"/>
    <property type="evidence" value="ECO:0007669"/>
    <property type="project" value="InterPro"/>
</dbReference>
<dbReference type="STRING" id="53326.A0A016SHN2"/>
<reference evidence="2" key="1">
    <citation type="journal article" date="2015" name="Nat. Genet.">
        <title>The genome and transcriptome of the zoonotic hookworm Ancylostoma ceylanicum identify infection-specific gene families.</title>
        <authorList>
            <person name="Schwarz E.M."/>
            <person name="Hu Y."/>
            <person name="Antoshechkin I."/>
            <person name="Miller M.M."/>
            <person name="Sternberg P.W."/>
            <person name="Aroian R.V."/>
        </authorList>
    </citation>
    <scope>NUCLEOTIDE SEQUENCE</scope>
    <source>
        <strain evidence="2">HY135</strain>
    </source>
</reference>
<dbReference type="GO" id="GO:0050650">
    <property type="term" value="P:chondroitin sulfate proteoglycan biosynthetic process"/>
    <property type="evidence" value="ECO:0007669"/>
    <property type="project" value="InterPro"/>
</dbReference>
<comment type="caution">
    <text evidence="1">The sequence shown here is derived from an EMBL/GenBank/DDBJ whole genome shotgun (WGS) entry which is preliminary data.</text>
</comment>
<dbReference type="Pfam" id="PF03567">
    <property type="entry name" value="Sulfotransfer_2"/>
    <property type="match status" value="1"/>
</dbReference>
<dbReference type="PANTHER" id="PTHR22900:SF8">
    <property type="entry name" value="PROTEIN CBG16438"/>
    <property type="match status" value="1"/>
</dbReference>
<protein>
    <recommendedName>
        <fullName evidence="3">Carbohydrate sulfotransferase</fullName>
    </recommendedName>
</protein>
<dbReference type="Proteomes" id="UP000024635">
    <property type="component" value="Unassembled WGS sequence"/>
</dbReference>
<name>A0A016SHN2_9BILA</name>
<accession>A0A016SHN2</accession>
<dbReference type="GO" id="GO:0016020">
    <property type="term" value="C:membrane"/>
    <property type="evidence" value="ECO:0007669"/>
    <property type="project" value="InterPro"/>
</dbReference>
<dbReference type="InterPro" id="IPR005331">
    <property type="entry name" value="Sulfotransferase"/>
</dbReference>
<dbReference type="AlphaFoldDB" id="A0A016SHN2"/>
<evidence type="ECO:0000313" key="2">
    <source>
        <dbReference type="Proteomes" id="UP000024635"/>
    </source>
</evidence>
<sequence>MILRIALGQRSWTICILLLLIYYIYRRGDSGYAVGEAFDKKSKESLSAKIEQPVRDFVNKSNLLPPLFRFREIFLISPKYNLATCQIEKVMSTFRSGMFCYLNRKRQFEKEGRNISTEHWSNTLCDDERDERKTFDETIKSLRRNFLMFTVIREPLDRFLSGYTNKCVREKRVPEEKCFGCRGSMMCFLKTLKEKLMAFHNNAQSVFGQDIYYMRHFAPTTWYCDLEKSFNLMHVIRYDMREREKLVSDFNSVLHRARVPFIQRNYISRELLSFQAGEAAMLPLRWHGRAVSKESYSYWSYLILIEKHYSKPCHSKSDISYLTT</sequence>
<evidence type="ECO:0008006" key="3">
    <source>
        <dbReference type="Google" id="ProtNLM"/>
    </source>
</evidence>
<dbReference type="OrthoDB" id="408912at2759"/>
<organism evidence="1 2">
    <name type="scientific">Ancylostoma ceylanicum</name>
    <dbReference type="NCBI Taxonomy" id="53326"/>
    <lineage>
        <taxon>Eukaryota</taxon>
        <taxon>Metazoa</taxon>
        <taxon>Ecdysozoa</taxon>
        <taxon>Nematoda</taxon>
        <taxon>Chromadorea</taxon>
        <taxon>Rhabditida</taxon>
        <taxon>Rhabditina</taxon>
        <taxon>Rhabditomorpha</taxon>
        <taxon>Strongyloidea</taxon>
        <taxon>Ancylostomatidae</taxon>
        <taxon>Ancylostomatinae</taxon>
        <taxon>Ancylostoma</taxon>
    </lineage>
</organism>